<reference evidence="1" key="2">
    <citation type="journal article" date="2015" name="Fish Shellfish Immunol.">
        <title>Early steps in the European eel (Anguilla anguilla)-Vibrio vulnificus interaction in the gills: Role of the RtxA13 toxin.</title>
        <authorList>
            <person name="Callol A."/>
            <person name="Pajuelo D."/>
            <person name="Ebbesson L."/>
            <person name="Teles M."/>
            <person name="MacKenzie S."/>
            <person name="Amaro C."/>
        </authorList>
    </citation>
    <scope>NUCLEOTIDE SEQUENCE</scope>
</reference>
<organism evidence="1">
    <name type="scientific">Anguilla anguilla</name>
    <name type="common">European freshwater eel</name>
    <name type="synonym">Muraena anguilla</name>
    <dbReference type="NCBI Taxonomy" id="7936"/>
    <lineage>
        <taxon>Eukaryota</taxon>
        <taxon>Metazoa</taxon>
        <taxon>Chordata</taxon>
        <taxon>Craniata</taxon>
        <taxon>Vertebrata</taxon>
        <taxon>Euteleostomi</taxon>
        <taxon>Actinopterygii</taxon>
        <taxon>Neopterygii</taxon>
        <taxon>Teleostei</taxon>
        <taxon>Anguilliformes</taxon>
        <taxon>Anguillidae</taxon>
        <taxon>Anguilla</taxon>
    </lineage>
</organism>
<proteinExistence type="predicted"/>
<reference evidence="1" key="1">
    <citation type="submission" date="2014-11" db="EMBL/GenBank/DDBJ databases">
        <authorList>
            <person name="Amaro Gonzalez C."/>
        </authorList>
    </citation>
    <scope>NUCLEOTIDE SEQUENCE</scope>
</reference>
<sequence>MLYTEYTVNRIKMRK</sequence>
<dbReference type="EMBL" id="GBXM01033866">
    <property type="protein sequence ID" value="JAH74711.1"/>
    <property type="molecule type" value="Transcribed_RNA"/>
</dbReference>
<accession>A0A0E9V9K4</accession>
<evidence type="ECO:0000313" key="1">
    <source>
        <dbReference type="EMBL" id="JAH74711.1"/>
    </source>
</evidence>
<name>A0A0E9V9K4_ANGAN</name>
<protein>
    <submittedName>
        <fullName evidence="1">Uncharacterized protein</fullName>
    </submittedName>
</protein>